<gene>
    <name evidence="3" type="ORF">J07HQW2_03588</name>
</gene>
<dbReference type="EMBL" id="KE356561">
    <property type="protein sequence ID" value="ERG97102.1"/>
    <property type="molecule type" value="Genomic_DNA"/>
</dbReference>
<feature type="domain" description="CARDB" evidence="2">
    <location>
        <begin position="29"/>
        <end position="108"/>
    </location>
</feature>
<protein>
    <submittedName>
        <fullName evidence="3">NPCBM-associated, NEW3 domain of alpha-galactosidase</fullName>
    </submittedName>
</protein>
<proteinExistence type="predicted"/>
<evidence type="ECO:0000313" key="3">
    <source>
        <dbReference type="EMBL" id="ERG97102.1"/>
    </source>
</evidence>
<dbReference type="Proteomes" id="UP000030710">
    <property type="component" value="Unassembled WGS sequence"/>
</dbReference>
<dbReference type="AlphaFoldDB" id="U1PTH3"/>
<sequence length="514" mass="52444">MTIVLLVMAVFASGVVAGVPAARVSVSDATVTPATPTAGAPTTVTATVRLSGGSTSAVTVDRVELSSSDGDTVASTTNLGSLSAGETLTVPITTTFDTPGEHNLRIRASVTDADDDEETVTRPISVIVEQGVPQVTFDAPNAVTGADSPVQATVSNPTNAALRNLSVDIRSPEVGDRRVREVPVLPAGATATLNFSVQPQQSGQQQLRADISYLTPAGTIQTVDTTRLIRAKPLANDVGIRVSQSTESDQNDAGGVAGGIGGIIGGQSDLQGGGSQQDNNQQGEVAVTVSNFGNAPVDSVVVIPQTANGTVVEEIGRVIVDETLLPGTASTITVNTAQAQQIGQLRFAAAYDLAGERHTVAADFNQRASGAVDLTGVNLSVDSDGSVDLRGNLGNTGGSEVSGVVVRVTGSEYVTPEYPRQSYFVGTLGSSEFAPIELTASADVQNATEVPVRITYTVGADRIVETTMVSLPPDDEINGTGTTPGGSGVGVILSVVLAGAVVAISAVFIIRRRQ</sequence>
<dbReference type="InterPro" id="IPR036238">
    <property type="entry name" value="Transglutaminase_C_sf"/>
</dbReference>
<dbReference type="SUPFAM" id="SSF49309">
    <property type="entry name" value="Transglutaminase, two C-terminal domains"/>
    <property type="match status" value="1"/>
</dbReference>
<accession>U1PTH3</accession>
<reference evidence="3 4" key="1">
    <citation type="journal article" date="2013" name="PLoS ONE">
        <title>Assembly-driven community genomics of a hypersaline microbial ecosystem.</title>
        <authorList>
            <person name="Podell S."/>
            <person name="Ugalde J.A."/>
            <person name="Narasingarao P."/>
            <person name="Banfield J.F."/>
            <person name="Heidelberg K.B."/>
            <person name="Allen E.E."/>
        </authorList>
    </citation>
    <scope>NUCLEOTIDE SEQUENCE [LARGE SCALE GENOMIC DNA]</scope>
    <source>
        <strain evidence="4">J07HQW2</strain>
    </source>
</reference>
<dbReference type="GO" id="GO:0003810">
    <property type="term" value="F:protein-glutamine gamma-glutamyltransferase activity"/>
    <property type="evidence" value="ECO:0007669"/>
    <property type="project" value="InterPro"/>
</dbReference>
<dbReference type="Pfam" id="PF07705">
    <property type="entry name" value="CARDB"/>
    <property type="match status" value="1"/>
</dbReference>
<evidence type="ECO:0000256" key="1">
    <source>
        <dbReference type="SAM" id="Phobius"/>
    </source>
</evidence>
<keyword evidence="1" id="KW-0812">Transmembrane</keyword>
<dbReference type="HOGENOM" id="CLU_040511_0_0_2"/>
<organism evidence="3 4">
    <name type="scientific">Haloquadratum walsbyi J07HQW2</name>
    <dbReference type="NCBI Taxonomy" id="1238425"/>
    <lineage>
        <taxon>Archaea</taxon>
        <taxon>Methanobacteriati</taxon>
        <taxon>Methanobacteriota</taxon>
        <taxon>Stenosarchaea group</taxon>
        <taxon>Halobacteria</taxon>
        <taxon>Halobacteriales</taxon>
        <taxon>Haloferacaceae</taxon>
        <taxon>Haloquadratum</taxon>
    </lineage>
</organism>
<evidence type="ECO:0000313" key="4">
    <source>
        <dbReference type="Proteomes" id="UP000030710"/>
    </source>
</evidence>
<keyword evidence="1" id="KW-1133">Transmembrane helix</keyword>
<feature type="transmembrane region" description="Helical" evidence="1">
    <location>
        <begin position="488"/>
        <end position="510"/>
    </location>
</feature>
<dbReference type="RefSeq" id="WP_021056564.1">
    <property type="nucleotide sequence ID" value="NZ_KE356561.1"/>
</dbReference>
<dbReference type="eggNOG" id="arCOG04400">
    <property type="taxonomic scope" value="Archaea"/>
</dbReference>
<dbReference type="STRING" id="1238425.J07HQW2_03588"/>
<dbReference type="InterPro" id="IPR013783">
    <property type="entry name" value="Ig-like_fold"/>
</dbReference>
<keyword evidence="1" id="KW-0472">Membrane</keyword>
<evidence type="ECO:0000259" key="2">
    <source>
        <dbReference type="Pfam" id="PF07705"/>
    </source>
</evidence>
<dbReference type="InterPro" id="IPR011635">
    <property type="entry name" value="CARDB"/>
</dbReference>
<dbReference type="Gene3D" id="2.60.40.10">
    <property type="entry name" value="Immunoglobulins"/>
    <property type="match status" value="2"/>
</dbReference>
<name>U1PTH3_9EURY</name>